<dbReference type="PRINTS" id="PR01397">
    <property type="entry name" value="DHBDHDRGNASE"/>
</dbReference>
<protein>
    <recommendedName>
        <fullName evidence="3">2,3-dihydro-2,3-dihydroxybenzoate dehydrogenase</fullName>
        <ecNumber evidence="3">1.3.1.28</ecNumber>
    </recommendedName>
</protein>
<keyword evidence="5" id="KW-1185">Reference proteome</keyword>
<dbReference type="EMBL" id="JAGGMS010000001">
    <property type="protein sequence ID" value="MBP2184635.1"/>
    <property type="molecule type" value="Genomic_DNA"/>
</dbReference>
<reference evidence="4 5" key="1">
    <citation type="submission" date="2021-03" db="EMBL/GenBank/DDBJ databases">
        <title>Sequencing the genomes of 1000 actinobacteria strains.</title>
        <authorList>
            <person name="Klenk H.-P."/>
        </authorList>
    </citation>
    <scope>NUCLEOTIDE SEQUENCE [LARGE SCALE GENOMIC DNA]</scope>
    <source>
        <strain evidence="4 5">DSM 45510</strain>
    </source>
</reference>
<evidence type="ECO:0000313" key="4">
    <source>
        <dbReference type="EMBL" id="MBP2184635.1"/>
    </source>
</evidence>
<evidence type="ECO:0000256" key="2">
    <source>
        <dbReference type="ARBA" id="ARBA00023002"/>
    </source>
</evidence>
<dbReference type="SUPFAM" id="SSF51735">
    <property type="entry name" value="NAD(P)-binding Rossmann-fold domains"/>
    <property type="match status" value="1"/>
</dbReference>
<dbReference type="NCBIfam" id="TIGR04316">
    <property type="entry name" value="dhbA_paeA"/>
    <property type="match status" value="1"/>
</dbReference>
<gene>
    <name evidence="4" type="ORF">JOM49_006161</name>
</gene>
<dbReference type="NCBIfam" id="NF006074">
    <property type="entry name" value="PRK08220.1"/>
    <property type="match status" value="1"/>
</dbReference>
<dbReference type="Gene3D" id="3.40.50.720">
    <property type="entry name" value="NAD(P)-binding Rossmann-like Domain"/>
    <property type="match status" value="1"/>
</dbReference>
<dbReference type="EC" id="1.3.1.28" evidence="3"/>
<dbReference type="PANTHER" id="PTHR42760">
    <property type="entry name" value="SHORT-CHAIN DEHYDROGENASES/REDUCTASES FAMILY MEMBER"/>
    <property type="match status" value="1"/>
</dbReference>
<proteinExistence type="inferred from homology"/>
<dbReference type="InterPro" id="IPR003560">
    <property type="entry name" value="DHB_DH"/>
</dbReference>
<evidence type="ECO:0000256" key="3">
    <source>
        <dbReference type="NCBIfam" id="TIGR04316"/>
    </source>
</evidence>
<comment type="similarity">
    <text evidence="1">Belongs to the short-chain dehydrogenases/reductases (SDR) family.</text>
</comment>
<dbReference type="PROSITE" id="PS00061">
    <property type="entry name" value="ADH_SHORT"/>
    <property type="match status" value="1"/>
</dbReference>
<dbReference type="Pfam" id="PF13561">
    <property type="entry name" value="adh_short_C2"/>
    <property type="match status" value="1"/>
</dbReference>
<dbReference type="InterPro" id="IPR002347">
    <property type="entry name" value="SDR_fam"/>
</dbReference>
<evidence type="ECO:0000256" key="1">
    <source>
        <dbReference type="ARBA" id="ARBA00006484"/>
    </source>
</evidence>
<dbReference type="RefSeq" id="WP_209667626.1">
    <property type="nucleotide sequence ID" value="NZ_JAGGMS010000001.1"/>
</dbReference>
<name>A0ABS4PYX8_9PSEU</name>
<accession>A0ABS4PYX8</accession>
<comment type="caution">
    <text evidence="4">The sequence shown here is derived from an EMBL/GenBank/DDBJ whole genome shotgun (WGS) entry which is preliminary data.</text>
</comment>
<organism evidence="4 5">
    <name type="scientific">Amycolatopsis magusensis</name>
    <dbReference type="NCBI Taxonomy" id="882444"/>
    <lineage>
        <taxon>Bacteria</taxon>
        <taxon>Bacillati</taxon>
        <taxon>Actinomycetota</taxon>
        <taxon>Actinomycetes</taxon>
        <taxon>Pseudonocardiales</taxon>
        <taxon>Pseudonocardiaceae</taxon>
        <taxon>Amycolatopsis</taxon>
    </lineage>
</organism>
<dbReference type="InterPro" id="IPR036291">
    <property type="entry name" value="NAD(P)-bd_dom_sf"/>
</dbReference>
<keyword evidence="2 4" id="KW-0560">Oxidoreductase</keyword>
<dbReference type="Proteomes" id="UP000741013">
    <property type="component" value="Unassembled WGS sequence"/>
</dbReference>
<dbReference type="InterPro" id="IPR020904">
    <property type="entry name" value="Sc_DH/Rdtase_CS"/>
</dbReference>
<sequence>MEDGIRGGVAVVTGAGRGIGAAVAGALASAGATVAALDLDADGLTRVAAGADGRIVPFTLDVTDSAAVADVVDRVERELGPITIGVPVAGILRPGSVCETSDEDWTATFAVNTTGVFTLLREISRRMVPRGEGALVTVGSNAAGVPRMGMAAYAASKAATTMLTRCLGLELAGSGIRCNVVSPGSTDTDMQRLLWTDENGAARVIAGDPGQFRAGIPLGRIADPADIADAVLFLASARARHITMQNLYVDGGATLRA</sequence>
<evidence type="ECO:0000313" key="5">
    <source>
        <dbReference type="Proteomes" id="UP000741013"/>
    </source>
</evidence>
<dbReference type="PANTHER" id="PTHR42760:SF115">
    <property type="entry name" value="3-OXOACYL-[ACYL-CARRIER-PROTEIN] REDUCTASE FABG"/>
    <property type="match status" value="1"/>
</dbReference>
<dbReference type="GO" id="GO:0008667">
    <property type="term" value="F:2,3-dihydro-2,3-dihydroxybenzoate dehydrogenase activity"/>
    <property type="evidence" value="ECO:0007669"/>
    <property type="project" value="UniProtKB-EC"/>
</dbReference>